<evidence type="ECO:0000313" key="2">
    <source>
        <dbReference type="EMBL" id="ACL47890.1"/>
    </source>
</evidence>
<dbReference type="AlphaFoldDB" id="B8HZP2"/>
<keyword evidence="1" id="KW-1133">Transmembrane helix</keyword>
<keyword evidence="1" id="KW-0472">Membrane</keyword>
<organism evidence="2">
    <name type="scientific">Cyanothece sp. (strain PCC 7425 / ATCC 29141)</name>
    <dbReference type="NCBI Taxonomy" id="395961"/>
    <lineage>
        <taxon>Bacteria</taxon>
        <taxon>Bacillati</taxon>
        <taxon>Cyanobacteriota</taxon>
        <taxon>Cyanophyceae</taxon>
        <taxon>Gomontiellales</taxon>
        <taxon>Cyanothecaceae</taxon>
        <taxon>Cyanothece</taxon>
    </lineage>
</organism>
<geneLocation type="plasmid" evidence="2">
    <name>pP742502</name>
</geneLocation>
<keyword evidence="1" id="KW-0812">Transmembrane</keyword>
<dbReference type="KEGG" id="cyn:Cyan7425_0196"/>
<feature type="transmembrane region" description="Helical" evidence="1">
    <location>
        <begin position="121"/>
        <end position="140"/>
    </location>
</feature>
<feature type="transmembrane region" description="Helical" evidence="1">
    <location>
        <begin position="47"/>
        <end position="74"/>
    </location>
</feature>
<gene>
    <name evidence="2" type="ordered locus">Cyan7425_0196</name>
</gene>
<name>B8HZP2_CYAP4</name>
<accession>B8HZP2</accession>
<dbReference type="EMBL" id="CP001346">
    <property type="protein sequence ID" value="ACL47890.1"/>
    <property type="molecule type" value="Genomic_DNA"/>
</dbReference>
<feature type="transmembrane region" description="Helical" evidence="1">
    <location>
        <begin position="81"/>
        <end position="101"/>
    </location>
</feature>
<dbReference type="HOGENOM" id="CLU_149209_0_0_3"/>
<proteinExistence type="predicted"/>
<protein>
    <submittedName>
        <fullName evidence="2">Uncharacterized protein</fullName>
    </submittedName>
</protein>
<reference evidence="2" key="1">
    <citation type="submission" date="2009-01" db="EMBL/GenBank/DDBJ databases">
        <title>Complete sequence of plasmid2 Cyanothece sp. PCC 7425.</title>
        <authorList>
            <consortium name="US DOE Joint Genome Institute"/>
            <person name="Lucas S."/>
            <person name="Copeland A."/>
            <person name="Lapidus A."/>
            <person name="Glavina del Rio T."/>
            <person name="Dalin E."/>
            <person name="Tice H."/>
            <person name="Bruce D."/>
            <person name="Goodwin L."/>
            <person name="Pitluck S."/>
            <person name="Sims D."/>
            <person name="Meineke L."/>
            <person name="Brettin T."/>
            <person name="Detter J.C."/>
            <person name="Han C."/>
            <person name="Larimer F."/>
            <person name="Land M."/>
            <person name="Hauser L."/>
            <person name="Kyrpides N."/>
            <person name="Ovchinnikova G."/>
            <person name="Liberton M."/>
            <person name="Stoeckel J."/>
            <person name="Banerjee A."/>
            <person name="Singh A."/>
            <person name="Page L."/>
            <person name="Sato H."/>
            <person name="Zhao L."/>
            <person name="Sherman L."/>
            <person name="Pakrasi H."/>
            <person name="Richardson P."/>
        </authorList>
    </citation>
    <scope>NUCLEOTIDE SEQUENCE</scope>
    <source>
        <strain evidence="2">PCC 7425</strain>
        <plasmid evidence="2">pP742502</plasmid>
    </source>
</reference>
<evidence type="ECO:0000256" key="1">
    <source>
        <dbReference type="SAM" id="Phobius"/>
    </source>
</evidence>
<keyword evidence="2" id="KW-0614">Plasmid</keyword>
<sequence>MKSNLKVLFPSLISLILYGLSLAFPAFEFLHSRGPRIEVWPGWQVLFMGWLGIFFYQVGWYANPLYIISIGLWWGRVWKGVAVLGTIAIVLGLNTFFLFYQRVYADGAGATLQLQSLKIGFYFWIVSISIPALWSCRQLWLASKP</sequence>